<keyword evidence="3" id="KW-1185">Reference proteome</keyword>
<name>A0A4R9B7K1_9MICO</name>
<dbReference type="AlphaFoldDB" id="A0A4R9B7K1"/>
<feature type="signal peptide" evidence="1">
    <location>
        <begin position="1"/>
        <end position="31"/>
    </location>
</feature>
<protein>
    <submittedName>
        <fullName evidence="2">Uncharacterized protein</fullName>
    </submittedName>
</protein>
<dbReference type="Proteomes" id="UP000298313">
    <property type="component" value="Unassembled WGS sequence"/>
</dbReference>
<evidence type="ECO:0000256" key="1">
    <source>
        <dbReference type="SAM" id="SignalP"/>
    </source>
</evidence>
<evidence type="ECO:0000313" key="3">
    <source>
        <dbReference type="Proteomes" id="UP000298313"/>
    </source>
</evidence>
<evidence type="ECO:0000313" key="2">
    <source>
        <dbReference type="EMBL" id="TFD77674.1"/>
    </source>
</evidence>
<comment type="caution">
    <text evidence="2">The sequence shown here is derived from an EMBL/GenBank/DDBJ whole genome shotgun (WGS) entry which is preliminary data.</text>
</comment>
<feature type="chain" id="PRO_5020220356" evidence="1">
    <location>
        <begin position="32"/>
        <end position="188"/>
    </location>
</feature>
<organism evidence="2 3">
    <name type="scientific">Cryobacterium fucosi</name>
    <dbReference type="NCBI Taxonomy" id="1259157"/>
    <lineage>
        <taxon>Bacteria</taxon>
        <taxon>Bacillati</taxon>
        <taxon>Actinomycetota</taxon>
        <taxon>Actinomycetes</taxon>
        <taxon>Micrococcales</taxon>
        <taxon>Microbacteriaceae</taxon>
        <taxon>Cryobacterium</taxon>
    </lineage>
</organism>
<sequence>MRFVSRHRPVMGAMALIGTLALSGCSPPAPRATSATATDAPVFASDAEALAAATEAYTAYLRAIDTVLANSGKDVGWLSDVAVGEALRAETTTARTYSEKKYRSVGSTTYDTVQIQAISDYGNGKVRITTYLCSDLSNVDVVDEGGTSVVIADRVDRFPLQVDFENSNASSRDLRVSSSVTWTGANFC</sequence>
<gene>
    <name evidence="2" type="ORF">E3T48_08330</name>
</gene>
<keyword evidence="1" id="KW-0732">Signal</keyword>
<reference evidence="2 3" key="1">
    <citation type="submission" date="2019-03" db="EMBL/GenBank/DDBJ databases">
        <title>Genomics of glacier-inhabiting Cryobacterium strains.</title>
        <authorList>
            <person name="Liu Q."/>
            <person name="Xin Y.-H."/>
        </authorList>
    </citation>
    <scope>NUCLEOTIDE SEQUENCE [LARGE SCALE GENOMIC DNA]</scope>
    <source>
        <strain evidence="2 3">Hh4</strain>
    </source>
</reference>
<proteinExistence type="predicted"/>
<dbReference type="PROSITE" id="PS51257">
    <property type="entry name" value="PROKAR_LIPOPROTEIN"/>
    <property type="match status" value="1"/>
</dbReference>
<dbReference type="OrthoDB" id="5077411at2"/>
<dbReference type="RefSeq" id="WP_134523603.1">
    <property type="nucleotide sequence ID" value="NZ_SOHH01000064.1"/>
</dbReference>
<accession>A0A4R9B7K1</accession>
<dbReference type="EMBL" id="SOHH01000064">
    <property type="protein sequence ID" value="TFD77674.1"/>
    <property type="molecule type" value="Genomic_DNA"/>
</dbReference>